<keyword evidence="3" id="KW-0067">ATP-binding</keyword>
<proteinExistence type="predicted"/>
<keyword evidence="1" id="KW-0418">Kinase</keyword>
<reference evidence="3 4" key="1">
    <citation type="submission" date="2014-03" db="EMBL/GenBank/DDBJ databases">
        <title>Genome sequence of Clostridium litorale W6, DSM 5388.</title>
        <authorList>
            <person name="Poehlein A."/>
            <person name="Jagirdar A."/>
            <person name="Khonsari B."/>
            <person name="Chibani C.M."/>
            <person name="Gutierrez Gutierrez D.A."/>
            <person name="Davydova E."/>
            <person name="Alghaithi H.S."/>
            <person name="Nair K.P."/>
            <person name="Dhamotharan K."/>
            <person name="Chandran L."/>
            <person name="G W."/>
            <person name="Daniel R."/>
        </authorList>
    </citation>
    <scope>NUCLEOTIDE SEQUENCE [LARGE SCALE GENOMIC DNA]</scope>
    <source>
        <strain evidence="3 4">W6</strain>
    </source>
</reference>
<dbReference type="PANTHER" id="PTHR35526:SF3">
    <property type="entry name" value="ANTI-SIGMA-F FACTOR RSBW"/>
    <property type="match status" value="1"/>
</dbReference>
<gene>
    <name evidence="3" type="ORF">CLIT_2c01800</name>
</gene>
<accession>A0A069RHT2</accession>
<organism evidence="3 4">
    <name type="scientific">Peptoclostridium litorale DSM 5388</name>
    <dbReference type="NCBI Taxonomy" id="1121324"/>
    <lineage>
        <taxon>Bacteria</taxon>
        <taxon>Bacillati</taxon>
        <taxon>Bacillota</taxon>
        <taxon>Clostridia</taxon>
        <taxon>Peptostreptococcales</taxon>
        <taxon>Peptoclostridiaceae</taxon>
        <taxon>Peptoclostridium</taxon>
    </lineage>
</organism>
<evidence type="ECO:0000313" key="4">
    <source>
        <dbReference type="Proteomes" id="UP000027946"/>
    </source>
</evidence>
<dbReference type="InterPro" id="IPR050267">
    <property type="entry name" value="Anti-sigma-factor_SerPK"/>
</dbReference>
<keyword evidence="4" id="KW-1185">Reference proteome</keyword>
<dbReference type="eggNOG" id="COG2172">
    <property type="taxonomic scope" value="Bacteria"/>
</dbReference>
<dbReference type="Gene3D" id="3.30.565.10">
    <property type="entry name" value="Histidine kinase-like ATPase, C-terminal domain"/>
    <property type="match status" value="1"/>
</dbReference>
<dbReference type="RefSeq" id="WP_052635849.1">
    <property type="nucleotide sequence ID" value="NZ_JJMM01000002.1"/>
</dbReference>
<dbReference type="PANTHER" id="PTHR35526">
    <property type="entry name" value="ANTI-SIGMA-F FACTOR RSBW-RELATED"/>
    <property type="match status" value="1"/>
</dbReference>
<dbReference type="AlphaFoldDB" id="A0A069RHT2"/>
<dbReference type="InterPro" id="IPR003594">
    <property type="entry name" value="HATPase_dom"/>
</dbReference>
<dbReference type="CDD" id="cd16936">
    <property type="entry name" value="HATPase_RsbW-like"/>
    <property type="match status" value="1"/>
</dbReference>
<protein>
    <submittedName>
        <fullName evidence="3">ATP-binding domain-containing protein</fullName>
    </submittedName>
</protein>
<keyword evidence="1" id="KW-0723">Serine/threonine-protein kinase</keyword>
<comment type="caution">
    <text evidence="3">The sequence shown here is derived from an EMBL/GenBank/DDBJ whole genome shotgun (WGS) entry which is preliminary data.</text>
</comment>
<dbReference type="Proteomes" id="UP000027946">
    <property type="component" value="Unassembled WGS sequence"/>
</dbReference>
<keyword evidence="1" id="KW-0808">Transferase</keyword>
<keyword evidence="3" id="KW-0547">Nucleotide-binding</keyword>
<evidence type="ECO:0000259" key="2">
    <source>
        <dbReference type="Pfam" id="PF13581"/>
    </source>
</evidence>
<evidence type="ECO:0000313" key="3">
    <source>
        <dbReference type="EMBL" id="KDR96574.1"/>
    </source>
</evidence>
<sequence length="134" mass="15139">MIGKKSNEYVLYGLSMCAEVIDNIISEIGAFEDYFDIKLMLTEAMVNTFNHGNRGDKDRPIHIEYLCDGESVEFTVKDSNFEVEEISIPDCHSDENLLNESGRGLFLINCIADEISISNKCLIMKKKMKSNSSL</sequence>
<dbReference type="EMBL" id="JJMM01000002">
    <property type="protein sequence ID" value="KDR96574.1"/>
    <property type="molecule type" value="Genomic_DNA"/>
</dbReference>
<dbReference type="GO" id="GO:0004674">
    <property type="term" value="F:protein serine/threonine kinase activity"/>
    <property type="evidence" value="ECO:0007669"/>
    <property type="project" value="UniProtKB-KW"/>
</dbReference>
<evidence type="ECO:0000256" key="1">
    <source>
        <dbReference type="ARBA" id="ARBA00022527"/>
    </source>
</evidence>
<feature type="domain" description="Histidine kinase/HSP90-like ATPase" evidence="2">
    <location>
        <begin position="32"/>
        <end position="123"/>
    </location>
</feature>
<dbReference type="GO" id="GO:0005524">
    <property type="term" value="F:ATP binding"/>
    <property type="evidence" value="ECO:0007669"/>
    <property type="project" value="UniProtKB-KW"/>
</dbReference>
<dbReference type="InterPro" id="IPR036890">
    <property type="entry name" value="HATPase_C_sf"/>
</dbReference>
<dbReference type="SUPFAM" id="SSF55874">
    <property type="entry name" value="ATPase domain of HSP90 chaperone/DNA topoisomerase II/histidine kinase"/>
    <property type="match status" value="1"/>
</dbReference>
<dbReference type="Pfam" id="PF13581">
    <property type="entry name" value="HATPase_c_2"/>
    <property type="match status" value="1"/>
</dbReference>
<name>A0A069RHT2_PEPLI</name>
<dbReference type="STRING" id="1121324.CLIT_2c01800"/>